<sequence length="1236" mass="135059">MFYSQFILAKKGPLGTIWIAAHLERKLRKNQVADTDIGVSVDSILCPDVPIALRLSSHLLLGVVRIYSRKVNYLFDDCSEALLKIKQAFRSTAVDLPPEESTAPYHSITLPETFDLDDFELPDNDIFQGADPQSSVRPMTPLKQDENHEINAVDGDVDVIEYAQAPRTPGLLEEPNLSNVQETSACDDQMELENHNCTEFAVEESLENASNKSDLHHGNKNVVDATLRDHTNPDDVLHMPAGENGYHSGESEFKQLDLPVQFPSTTVMNELMTLGRDSAVLQYSVVADQVRAISPIPEMPDKINSLGMMESSQNGAAGSKRFGIHSDDGGLEDPLKPQDVSLGKNTRDITSLNGTCQPVEDGVSETPDAAEVSKNTESARGPENTCSPSSALDSNAKCNDGANLEKPDTQAFQDAKDFHIVNPPAREEMAFSNSHVLRPCSTRSNQLTTLDPGGEKDADPKPMQYSGKDEASHASVAFSVVQGERCNATDGSHEILEENHIMEPALHENFEAAYSKPDDQLDNVIPVESQMGKLNWASMDLPTPEKLLCAPGGLVDVPNNLLLEATPHKGVLAVGDGDGAGSKFFSGKKRSFNDSEMTVQSLNSVATSSVRGTIRTAEPIPDDNDLLSSILVGRRSSVLKVKPTPPSEMISMKRPRCGPRTSASKRKVLMDDTMVLHGDIIRQQLMDTQDIRRVRKKAPCTRPEISMIQKQFLEEEIFSDPILTGVSTCLASLHNQTYDLGEIRVSQNDATGESFEATTNLKLILQNNNEADEMDISSAPNVTKELGIKGNDDPLVARDYGAKEPAETSLYEDHTAAFEAYAAQGQMLTSDAAESTSSQHELLRPRVDIIPDGEKALDADAANLVDPGEESMYRTDPVSGDTCVISAGLSQLASLDETSEADACPQPDASVVASGQKLEMLPVEMDASMMDINISKGDTNDAEKNRDDVAAVETETTEKDEFLLEETENSASVKIKMDTPQDFPTQNDATNLSATFSPETGMCTQVVAITSENGLGVVNEVVPLDAETGNIGQNLVPSGICDGEFPHPVEFNADLATVCYDDGEYTRELEGSQLSVMDAKISAIDRDDHQNFDYSAVGHDTAMIKMQDFGGLCLDVYLWWIPEFLNVDDEDEGTEADVDCIPSADETRLLDNSGWSSRTRAVAKYLQTLFDKEAERGRKKVLPMDNLLASKTRKEASRMFFEALVLKTKDYIHVEQGNPFDNIKLTPQVKLMKSDF</sequence>
<name>A0AA88X256_9ASTE</name>
<evidence type="ECO:0000313" key="11">
    <source>
        <dbReference type="Proteomes" id="UP001188597"/>
    </source>
</evidence>
<evidence type="ECO:0000256" key="4">
    <source>
        <dbReference type="ARBA" id="ARBA00022829"/>
    </source>
</evidence>
<keyword evidence="4" id="KW-0159">Chromosome partition</keyword>
<dbReference type="PANTHER" id="PTHR12585:SF69">
    <property type="entry name" value="FI11703P"/>
    <property type="match status" value="1"/>
</dbReference>
<feature type="domain" description="Rad21/Rec8-like protein N-terminal" evidence="9">
    <location>
        <begin position="1"/>
        <end position="101"/>
    </location>
</feature>
<evidence type="ECO:0000256" key="1">
    <source>
        <dbReference type="ARBA" id="ARBA00004123"/>
    </source>
</evidence>
<dbReference type="Proteomes" id="UP001188597">
    <property type="component" value="Unassembled WGS sequence"/>
</dbReference>
<dbReference type="SUPFAM" id="SSF46785">
    <property type="entry name" value="Winged helix' DNA-binding domain"/>
    <property type="match status" value="1"/>
</dbReference>
<feature type="domain" description="Rad21/Rec8-like protein C-terminal eukaryotic" evidence="8">
    <location>
        <begin position="1184"/>
        <end position="1230"/>
    </location>
</feature>
<dbReference type="GO" id="GO:0007062">
    <property type="term" value="P:sister chromatid cohesion"/>
    <property type="evidence" value="ECO:0007669"/>
    <property type="project" value="InterPro"/>
</dbReference>
<evidence type="ECO:0000256" key="5">
    <source>
        <dbReference type="ARBA" id="ARBA00023242"/>
    </source>
</evidence>
<evidence type="ECO:0000259" key="8">
    <source>
        <dbReference type="Pfam" id="PF04824"/>
    </source>
</evidence>
<keyword evidence="5" id="KW-0539">Nucleus</keyword>
<accession>A0AA88X256</accession>
<keyword evidence="3" id="KW-0131">Cell cycle</keyword>
<dbReference type="AlphaFoldDB" id="A0AA88X256"/>
<evidence type="ECO:0000256" key="6">
    <source>
        <dbReference type="ARBA" id="ARBA00064543"/>
    </source>
</evidence>
<dbReference type="Pfam" id="PF04825">
    <property type="entry name" value="Rad21_Rec8_N"/>
    <property type="match status" value="1"/>
</dbReference>
<protein>
    <recommendedName>
        <fullName evidence="12">Sister chromatid cohesion 1 protein 4-like</fullName>
    </recommendedName>
</protein>
<dbReference type="InterPro" id="IPR039781">
    <property type="entry name" value="Rad21/Rec8-like"/>
</dbReference>
<feature type="compositionally biased region" description="Basic and acidic residues" evidence="7">
    <location>
        <begin position="324"/>
        <end position="336"/>
    </location>
</feature>
<feature type="region of interest" description="Disordered" evidence="7">
    <location>
        <begin position="433"/>
        <end position="470"/>
    </location>
</feature>
<gene>
    <name evidence="10" type="ORF">RJ639_036860</name>
</gene>
<dbReference type="InterPro" id="IPR006909">
    <property type="entry name" value="Rad21/Rec8_C_eu"/>
</dbReference>
<dbReference type="Gene3D" id="1.10.10.580">
    <property type="entry name" value="Structural maintenance of chromosome 1. Chain E"/>
    <property type="match status" value="1"/>
</dbReference>
<comment type="caution">
    <text evidence="10">The sequence shown here is derived from an EMBL/GenBank/DDBJ whole genome shotgun (WGS) entry which is preliminary data.</text>
</comment>
<dbReference type="FunFam" id="1.10.10.580:FF:000002">
    <property type="entry name" value="Sister chromatid cohesion 1 protein 4"/>
    <property type="match status" value="1"/>
</dbReference>
<organism evidence="10 11">
    <name type="scientific">Escallonia herrerae</name>
    <dbReference type="NCBI Taxonomy" id="1293975"/>
    <lineage>
        <taxon>Eukaryota</taxon>
        <taxon>Viridiplantae</taxon>
        <taxon>Streptophyta</taxon>
        <taxon>Embryophyta</taxon>
        <taxon>Tracheophyta</taxon>
        <taxon>Spermatophyta</taxon>
        <taxon>Magnoliopsida</taxon>
        <taxon>eudicotyledons</taxon>
        <taxon>Gunneridae</taxon>
        <taxon>Pentapetalae</taxon>
        <taxon>asterids</taxon>
        <taxon>campanulids</taxon>
        <taxon>Escalloniales</taxon>
        <taxon>Escalloniaceae</taxon>
        <taxon>Escallonia</taxon>
    </lineage>
</organism>
<keyword evidence="3" id="KW-0498">Mitosis</keyword>
<dbReference type="GO" id="GO:0005634">
    <property type="term" value="C:nucleus"/>
    <property type="evidence" value="ECO:0007669"/>
    <property type="project" value="UniProtKB-SubCell"/>
</dbReference>
<feature type="compositionally biased region" description="Polar residues" evidence="7">
    <location>
        <begin position="433"/>
        <end position="449"/>
    </location>
</feature>
<evidence type="ECO:0008006" key="12">
    <source>
        <dbReference type="Google" id="ProtNLM"/>
    </source>
</evidence>
<dbReference type="InterPro" id="IPR036390">
    <property type="entry name" value="WH_DNA-bd_sf"/>
</dbReference>
<evidence type="ECO:0000256" key="3">
    <source>
        <dbReference type="ARBA" id="ARBA00022776"/>
    </source>
</evidence>
<dbReference type="GO" id="GO:0003682">
    <property type="term" value="F:chromatin binding"/>
    <property type="evidence" value="ECO:0007669"/>
    <property type="project" value="TreeGrafter"/>
</dbReference>
<dbReference type="GO" id="GO:1990414">
    <property type="term" value="P:replication-born double-strand break repair via sister chromatid exchange"/>
    <property type="evidence" value="ECO:0007669"/>
    <property type="project" value="TreeGrafter"/>
</dbReference>
<dbReference type="CDD" id="cd21793">
    <property type="entry name" value="Rad21_Rec8_M_AtSYN1-like"/>
    <property type="match status" value="1"/>
</dbReference>
<reference evidence="10" key="1">
    <citation type="submission" date="2022-12" db="EMBL/GenBank/DDBJ databases">
        <title>Draft genome assemblies for two species of Escallonia (Escalloniales).</title>
        <authorList>
            <person name="Chanderbali A."/>
            <person name="Dervinis C."/>
            <person name="Anghel I."/>
            <person name="Soltis D."/>
            <person name="Soltis P."/>
            <person name="Zapata F."/>
        </authorList>
    </citation>
    <scope>NUCLEOTIDE SEQUENCE</scope>
    <source>
        <strain evidence="10">UCBG64.0493</strain>
        <tissue evidence="10">Leaf</tissue>
    </source>
</reference>
<feature type="compositionally biased region" description="Polar residues" evidence="7">
    <location>
        <begin position="373"/>
        <end position="393"/>
    </location>
</feature>
<dbReference type="PANTHER" id="PTHR12585">
    <property type="entry name" value="SCC1 / RAD21 FAMILY MEMBER"/>
    <property type="match status" value="1"/>
</dbReference>
<evidence type="ECO:0000259" key="9">
    <source>
        <dbReference type="Pfam" id="PF04825"/>
    </source>
</evidence>
<dbReference type="GO" id="GO:0008278">
    <property type="term" value="C:cohesin complex"/>
    <property type="evidence" value="ECO:0007669"/>
    <property type="project" value="InterPro"/>
</dbReference>
<comment type="subcellular location">
    <subcellularLocation>
        <location evidence="1">Nucleus</location>
    </subcellularLocation>
</comment>
<comment type="similarity">
    <text evidence="2">Belongs to the rad21 family.</text>
</comment>
<dbReference type="GO" id="GO:0007059">
    <property type="term" value="P:chromosome segregation"/>
    <property type="evidence" value="ECO:0007669"/>
    <property type="project" value="UniProtKB-KW"/>
</dbReference>
<dbReference type="InterPro" id="IPR006910">
    <property type="entry name" value="Rad21_Rec8_N"/>
</dbReference>
<dbReference type="InterPro" id="IPR023093">
    <property type="entry name" value="ScpA-like_C"/>
</dbReference>
<dbReference type="EMBL" id="JAVXUP010000320">
    <property type="protein sequence ID" value="KAK3031010.1"/>
    <property type="molecule type" value="Genomic_DNA"/>
</dbReference>
<dbReference type="Pfam" id="PF04824">
    <property type="entry name" value="Rad21_Rec8"/>
    <property type="match status" value="1"/>
</dbReference>
<evidence type="ECO:0000256" key="2">
    <source>
        <dbReference type="ARBA" id="ARBA00009870"/>
    </source>
</evidence>
<evidence type="ECO:0000256" key="7">
    <source>
        <dbReference type="SAM" id="MobiDB-lite"/>
    </source>
</evidence>
<feature type="region of interest" description="Disordered" evidence="7">
    <location>
        <begin position="323"/>
        <end position="393"/>
    </location>
</feature>
<keyword evidence="3" id="KW-0132">Cell division</keyword>
<keyword evidence="11" id="KW-1185">Reference proteome</keyword>
<proteinExistence type="inferred from homology"/>
<comment type="subunit">
    <text evidence="6">Component of the cohesin complex.</text>
</comment>
<evidence type="ECO:0000313" key="10">
    <source>
        <dbReference type="EMBL" id="KAK3031010.1"/>
    </source>
</evidence>